<keyword evidence="6 10" id="KW-0378">Hydrolase</keyword>
<evidence type="ECO:0000259" key="11">
    <source>
        <dbReference type="PROSITE" id="PS50936"/>
    </source>
</evidence>
<feature type="binding site" evidence="10">
    <location>
        <begin position="165"/>
        <end position="173"/>
    </location>
    <ligand>
        <name>GTP</name>
        <dbReference type="ChEBI" id="CHEBI:37565"/>
    </ligand>
</feature>
<organism evidence="13 14">
    <name type="scientific">Caldalkalibacillus thermarum (strain TA2.A1)</name>
    <dbReference type="NCBI Taxonomy" id="986075"/>
    <lineage>
        <taxon>Bacteria</taxon>
        <taxon>Bacillati</taxon>
        <taxon>Bacillota</taxon>
        <taxon>Bacilli</taxon>
        <taxon>Bacillales</taxon>
        <taxon>Bacillaceae</taxon>
        <taxon>Caldalkalibacillus</taxon>
    </lineage>
</organism>
<evidence type="ECO:0000256" key="3">
    <source>
        <dbReference type="ARBA" id="ARBA00022723"/>
    </source>
</evidence>
<feature type="binding site" evidence="10">
    <location>
        <position position="252"/>
    </location>
    <ligand>
        <name>Zn(2+)</name>
        <dbReference type="ChEBI" id="CHEBI:29105"/>
    </ligand>
</feature>
<dbReference type="PANTHER" id="PTHR32120">
    <property type="entry name" value="SMALL RIBOSOMAL SUBUNIT BIOGENESIS GTPASE RSGA"/>
    <property type="match status" value="1"/>
</dbReference>
<keyword evidence="5 10" id="KW-0547">Nucleotide-binding</keyword>
<dbReference type="HAMAP" id="MF_01820">
    <property type="entry name" value="GTPase_RsgA"/>
    <property type="match status" value="1"/>
</dbReference>
<evidence type="ECO:0000259" key="12">
    <source>
        <dbReference type="PROSITE" id="PS51721"/>
    </source>
</evidence>
<reference evidence="13 14" key="1">
    <citation type="journal article" date="2020" name="Extremophiles">
        <title>Genomic analysis of Caldalkalibacillus thermarum TA2.A1 reveals aerobic alkaliphilic metabolism and evolutionary hallmarks linking alkaliphilic bacteria and plant life.</title>
        <authorList>
            <person name="de Jong S.I."/>
            <person name="van den Broek M.A."/>
            <person name="Merkel A.Y."/>
            <person name="de la Torre Cortes P."/>
            <person name="Kalamorz F."/>
            <person name="Cook G.M."/>
            <person name="van Loosdrecht M.C.M."/>
            <person name="McMillan D.G.G."/>
        </authorList>
    </citation>
    <scope>NUCLEOTIDE SEQUENCE [LARGE SCALE GENOMIC DNA]</scope>
    <source>
        <strain evidence="13 14">TA2.A1</strain>
    </source>
</reference>
<keyword evidence="2 10" id="KW-0690">Ribosome biogenesis</keyword>
<feature type="binding site" evidence="10">
    <location>
        <position position="254"/>
    </location>
    <ligand>
        <name>Zn(2+)</name>
        <dbReference type="ChEBI" id="CHEBI:29105"/>
    </ligand>
</feature>
<evidence type="ECO:0000256" key="4">
    <source>
        <dbReference type="ARBA" id="ARBA00022730"/>
    </source>
</evidence>
<protein>
    <recommendedName>
        <fullName evidence="10">Small ribosomal subunit biogenesis GTPase RsgA</fullName>
        <ecNumber evidence="10">3.6.1.-</ecNumber>
    </recommendedName>
</protein>
<dbReference type="InterPro" id="IPR031944">
    <property type="entry name" value="RsgA_N"/>
</dbReference>
<accession>A0A8X8I7E1</accession>
<dbReference type="PROSITE" id="PS50936">
    <property type="entry name" value="ENGC_GTPASE"/>
    <property type="match status" value="1"/>
</dbReference>
<dbReference type="AlphaFoldDB" id="A0A8X8I7E1"/>
<evidence type="ECO:0000313" key="13">
    <source>
        <dbReference type="EMBL" id="QZT32803.1"/>
    </source>
</evidence>
<comment type="function">
    <text evidence="10">One of several proteins that assist in the late maturation steps of the functional core of the 30S ribosomal subunit. Helps release RbfA from mature subunits. May play a role in the assembly of ribosomal proteins into the subunit. Circularly permuted GTPase that catalyzes slow GTP hydrolysis, GTPase activity is stimulated by the 30S ribosomal subunit.</text>
</comment>
<keyword evidence="9 10" id="KW-0342">GTP-binding</keyword>
<feature type="domain" description="CP-type G" evidence="12">
    <location>
        <begin position="64"/>
        <end position="223"/>
    </location>
</feature>
<dbReference type="Proteomes" id="UP000825179">
    <property type="component" value="Chromosome"/>
</dbReference>
<dbReference type="EMBL" id="CP082237">
    <property type="protein sequence ID" value="QZT32803.1"/>
    <property type="molecule type" value="Genomic_DNA"/>
</dbReference>
<keyword evidence="8 10" id="KW-0694">RNA-binding</keyword>
<dbReference type="GO" id="GO:0005525">
    <property type="term" value="F:GTP binding"/>
    <property type="evidence" value="ECO:0007669"/>
    <property type="project" value="UniProtKB-UniRule"/>
</dbReference>
<dbReference type="Gene3D" id="3.40.50.300">
    <property type="entry name" value="P-loop containing nucleotide triphosphate hydrolases"/>
    <property type="match status" value="1"/>
</dbReference>
<dbReference type="Pfam" id="PF03193">
    <property type="entry name" value="RsgA_GTPase"/>
    <property type="match status" value="1"/>
</dbReference>
<gene>
    <name evidence="10 13" type="primary">rsgA</name>
    <name evidence="13" type="ORF">HUR95_10490</name>
</gene>
<dbReference type="Gene3D" id="1.10.40.50">
    <property type="entry name" value="Probable gtpase engc, domain 3"/>
    <property type="match status" value="1"/>
</dbReference>
<keyword evidence="1 10" id="KW-0963">Cytoplasm</keyword>
<dbReference type="InterPro" id="IPR010914">
    <property type="entry name" value="RsgA_GTPase_dom"/>
</dbReference>
<evidence type="ECO:0000256" key="6">
    <source>
        <dbReference type="ARBA" id="ARBA00022801"/>
    </source>
</evidence>
<dbReference type="InterPro" id="IPR012340">
    <property type="entry name" value="NA-bd_OB-fold"/>
</dbReference>
<dbReference type="PROSITE" id="PS51721">
    <property type="entry name" value="G_CP"/>
    <property type="match status" value="1"/>
</dbReference>
<evidence type="ECO:0000256" key="8">
    <source>
        <dbReference type="ARBA" id="ARBA00022884"/>
    </source>
</evidence>
<keyword evidence="14" id="KW-1185">Reference proteome</keyword>
<evidence type="ECO:0000256" key="9">
    <source>
        <dbReference type="ARBA" id="ARBA00023134"/>
    </source>
</evidence>
<feature type="binding site" evidence="10">
    <location>
        <position position="260"/>
    </location>
    <ligand>
        <name>Zn(2+)</name>
        <dbReference type="ChEBI" id="CHEBI:29105"/>
    </ligand>
</feature>
<dbReference type="GO" id="GO:0003924">
    <property type="term" value="F:GTPase activity"/>
    <property type="evidence" value="ECO:0007669"/>
    <property type="project" value="UniProtKB-UniRule"/>
</dbReference>
<dbReference type="SUPFAM" id="SSF52540">
    <property type="entry name" value="P-loop containing nucleoside triphosphate hydrolases"/>
    <property type="match status" value="1"/>
</dbReference>
<dbReference type="RefSeq" id="WP_222822556.1">
    <property type="nucleotide sequence ID" value="NZ_CP082237.1"/>
</dbReference>
<evidence type="ECO:0000313" key="14">
    <source>
        <dbReference type="Proteomes" id="UP000825179"/>
    </source>
</evidence>
<dbReference type="SUPFAM" id="SSF50249">
    <property type="entry name" value="Nucleic acid-binding proteins"/>
    <property type="match status" value="1"/>
</dbReference>
<dbReference type="PANTHER" id="PTHR32120:SF11">
    <property type="entry name" value="SMALL RIBOSOMAL SUBUNIT BIOGENESIS GTPASE RSGA 1, MITOCHONDRIAL-RELATED"/>
    <property type="match status" value="1"/>
</dbReference>
<dbReference type="InterPro" id="IPR027417">
    <property type="entry name" value="P-loop_NTPase"/>
</dbReference>
<dbReference type="InterPro" id="IPR030378">
    <property type="entry name" value="G_CP_dom"/>
</dbReference>
<feature type="binding site" evidence="10">
    <location>
        <begin position="113"/>
        <end position="116"/>
    </location>
    <ligand>
        <name>GTP</name>
        <dbReference type="ChEBI" id="CHEBI:37565"/>
    </ligand>
</feature>
<dbReference type="GO" id="GO:0046872">
    <property type="term" value="F:metal ion binding"/>
    <property type="evidence" value="ECO:0007669"/>
    <property type="project" value="UniProtKB-KW"/>
</dbReference>
<evidence type="ECO:0000256" key="5">
    <source>
        <dbReference type="ARBA" id="ARBA00022741"/>
    </source>
</evidence>
<comment type="subcellular location">
    <subcellularLocation>
        <location evidence="10">Cytoplasm</location>
    </subcellularLocation>
</comment>
<evidence type="ECO:0000256" key="1">
    <source>
        <dbReference type="ARBA" id="ARBA00022490"/>
    </source>
</evidence>
<keyword evidence="3 10" id="KW-0479">Metal-binding</keyword>
<dbReference type="EC" id="3.6.1.-" evidence="10"/>
<dbReference type="InterPro" id="IPR004881">
    <property type="entry name" value="Ribosome_biogen_GTPase_RsgA"/>
</dbReference>
<evidence type="ECO:0000256" key="7">
    <source>
        <dbReference type="ARBA" id="ARBA00022833"/>
    </source>
</evidence>
<comment type="subunit">
    <text evidence="10">Monomer. Associates with 30S ribosomal subunit, binds 16S rRNA.</text>
</comment>
<name>A0A8X8I7E1_CALTT</name>
<dbReference type="CDD" id="cd04466">
    <property type="entry name" value="S1_YloQ_GTPase"/>
    <property type="match status" value="1"/>
</dbReference>
<dbReference type="Gene3D" id="2.40.50.140">
    <property type="entry name" value="Nucleic acid-binding proteins"/>
    <property type="match status" value="1"/>
</dbReference>
<feature type="domain" description="EngC GTPase" evidence="11">
    <location>
        <begin position="73"/>
        <end position="221"/>
    </location>
</feature>
<comment type="similarity">
    <text evidence="10">Belongs to the TRAFAC class YlqF/YawG GTPase family. RsgA subfamily.</text>
</comment>
<dbReference type="CDD" id="cd01854">
    <property type="entry name" value="YjeQ_EngC"/>
    <property type="match status" value="1"/>
</dbReference>
<dbReference type="NCBIfam" id="TIGR00157">
    <property type="entry name" value="ribosome small subunit-dependent GTPase A"/>
    <property type="match status" value="1"/>
</dbReference>
<feature type="binding site" evidence="10">
    <location>
        <position position="247"/>
    </location>
    <ligand>
        <name>Zn(2+)</name>
        <dbReference type="ChEBI" id="CHEBI:29105"/>
    </ligand>
</feature>
<dbReference type="GO" id="GO:0005737">
    <property type="term" value="C:cytoplasm"/>
    <property type="evidence" value="ECO:0007669"/>
    <property type="project" value="UniProtKB-SubCell"/>
</dbReference>
<keyword evidence="4 10" id="KW-0699">rRNA-binding</keyword>
<keyword evidence="7 10" id="KW-0862">Zinc</keyword>
<evidence type="ECO:0000256" key="2">
    <source>
        <dbReference type="ARBA" id="ARBA00022517"/>
    </source>
</evidence>
<dbReference type="Pfam" id="PF16745">
    <property type="entry name" value="RsgA_N"/>
    <property type="match status" value="1"/>
</dbReference>
<sequence>MLQGRIIKALAGYYYVLDHSGKVWQCRARGVFKKKGLQPLVGDVVQFESVSEREGWVTQLKDRKNRLVRPPIANVDQALLVFSVKEPSFSSFLLDWMLVTVEKARIRPLICFTKLDLCPDDKNIQAAINVYQQLGYQICQTSSVSGEGIDDLMKLLRGKITVLAGQSGVGKSTLLNLLCPQAELETGEVSDKLGRGRHTTRHVELLQLPGGGLVADTPGFSQLDFKDIEPEELAACFVEFRAYMEACKFRGCLHRDEPGCAVKSAVAQGEIDSGRYTHYLQFLDEIGDQLYRKRY</sequence>
<dbReference type="GO" id="GO:0019843">
    <property type="term" value="F:rRNA binding"/>
    <property type="evidence" value="ECO:0007669"/>
    <property type="project" value="UniProtKB-KW"/>
</dbReference>
<comment type="cofactor">
    <cofactor evidence="10">
        <name>Zn(2+)</name>
        <dbReference type="ChEBI" id="CHEBI:29105"/>
    </cofactor>
    <text evidence="10">Binds 1 zinc ion per subunit.</text>
</comment>
<evidence type="ECO:0000256" key="10">
    <source>
        <dbReference type="HAMAP-Rule" id="MF_01820"/>
    </source>
</evidence>
<proteinExistence type="inferred from homology"/>
<dbReference type="KEGG" id="cthu:HUR95_10490"/>
<dbReference type="GO" id="GO:0042274">
    <property type="term" value="P:ribosomal small subunit biogenesis"/>
    <property type="evidence" value="ECO:0007669"/>
    <property type="project" value="UniProtKB-UniRule"/>
</dbReference>